<comment type="similarity">
    <text evidence="1">Belongs to the enoyl-CoA hydratase/isomerase family.</text>
</comment>
<keyword evidence="4" id="KW-1185">Reference proteome</keyword>
<dbReference type="PANTHER" id="PTHR42993:SF1">
    <property type="entry name" value="MAOC-LIKE DEHYDRATASE DOMAIN-CONTAINING PROTEIN"/>
    <property type="match status" value="1"/>
</dbReference>
<dbReference type="InterPro" id="IPR002539">
    <property type="entry name" value="MaoC-like_dom"/>
</dbReference>
<evidence type="ECO:0000313" key="4">
    <source>
        <dbReference type="Proteomes" id="UP000551501"/>
    </source>
</evidence>
<dbReference type="InterPro" id="IPR029069">
    <property type="entry name" value="HotDog_dom_sf"/>
</dbReference>
<feature type="domain" description="MaoC-like" evidence="2">
    <location>
        <begin position="10"/>
        <end position="124"/>
    </location>
</feature>
<dbReference type="EMBL" id="JACIFP010000001">
    <property type="protein sequence ID" value="MBB4133720.1"/>
    <property type="molecule type" value="Genomic_DNA"/>
</dbReference>
<dbReference type="Pfam" id="PF01575">
    <property type="entry name" value="MaoC_dehydratas"/>
    <property type="match status" value="1"/>
</dbReference>
<dbReference type="AlphaFoldDB" id="A0A840F017"/>
<accession>A0A840F017</accession>
<dbReference type="Gene3D" id="3.10.129.10">
    <property type="entry name" value="Hotdog Thioesterase"/>
    <property type="match status" value="1"/>
</dbReference>
<protein>
    <submittedName>
        <fullName evidence="3">Acyl dehydratase</fullName>
    </submittedName>
</protein>
<dbReference type="InterPro" id="IPR039375">
    <property type="entry name" value="NodN-like"/>
</dbReference>
<comment type="caution">
    <text evidence="3">The sequence shown here is derived from an EMBL/GenBank/DDBJ whole genome shotgun (WGS) entry which is preliminary data.</text>
</comment>
<name>A0A840F017_9ACTN</name>
<dbReference type="CDD" id="cd03450">
    <property type="entry name" value="NodN"/>
    <property type="match status" value="1"/>
</dbReference>
<dbReference type="SUPFAM" id="SSF54637">
    <property type="entry name" value="Thioesterase/thiol ester dehydrase-isomerase"/>
    <property type="match status" value="1"/>
</dbReference>
<dbReference type="RefSeq" id="WP_183368878.1">
    <property type="nucleotide sequence ID" value="NZ_BAABHL010000022.1"/>
</dbReference>
<evidence type="ECO:0000256" key="1">
    <source>
        <dbReference type="ARBA" id="ARBA00005254"/>
    </source>
</evidence>
<dbReference type="Proteomes" id="UP000551501">
    <property type="component" value="Unassembled WGS sequence"/>
</dbReference>
<proteinExistence type="inferred from homology"/>
<evidence type="ECO:0000313" key="3">
    <source>
        <dbReference type="EMBL" id="MBB4133720.1"/>
    </source>
</evidence>
<gene>
    <name evidence="3" type="ORF">BKA16_000272</name>
</gene>
<reference evidence="3 4" key="1">
    <citation type="submission" date="2020-08" db="EMBL/GenBank/DDBJ databases">
        <title>Sequencing the genomes of 1000 actinobacteria strains.</title>
        <authorList>
            <person name="Klenk H.-P."/>
        </authorList>
    </citation>
    <scope>NUCLEOTIDE SEQUENCE [LARGE SCALE GENOMIC DNA]</scope>
    <source>
        <strain evidence="3 4">DSM 45298</strain>
    </source>
</reference>
<organism evidence="3 4">
    <name type="scientific">Gordonia humi</name>
    <dbReference type="NCBI Taxonomy" id="686429"/>
    <lineage>
        <taxon>Bacteria</taxon>
        <taxon>Bacillati</taxon>
        <taxon>Actinomycetota</taxon>
        <taxon>Actinomycetes</taxon>
        <taxon>Mycobacteriales</taxon>
        <taxon>Gordoniaceae</taxon>
        <taxon>Gordonia</taxon>
    </lineage>
</organism>
<evidence type="ECO:0000259" key="2">
    <source>
        <dbReference type="Pfam" id="PF01575"/>
    </source>
</evidence>
<dbReference type="PANTHER" id="PTHR42993">
    <property type="entry name" value="MAOC-LIKE DEHYDRATASE DOMAIN-CONTAINING PROTEIN"/>
    <property type="match status" value="1"/>
</dbReference>
<sequence>MQVFEGIAEFAEAAGRDLGVTDWVVIDQERINAFADATGDHQWIHVDERAAEAGPFGGTVAHGFLTLSLLPILLHELYEVRGITMAVNYGLGRVRFVSPVPAGSRIRARSVVADVTSLDGAVQGVLATTIELEGAEKPAVVVESIVRYVA</sequence>